<sequence length="391" mass="43936">MLPWLPLTRIRKRWAWPRSFSTRSPERVEVRCGSAGHVTIDLFNSPEKSHEAALLLHLPAFPTVNNSPSPLPKFLEHLPVASINYRWRHGHQDLDPAIPPTSLCWPTPVHDASFAYAWLVENLLPPGNARRDIYVYGSHLGASLATSLALTESHSHARLAVRGLIAYNGIFNWTMFLRDHPINKPSKKAKDTGLEWQLQEASHLGRLYDSLPSLFDKPVAMFDPFASPSLFFHSPGLLVPSSFYMSMKDAAFVDVLTGDGQDSIAVPLKAPRKSHLMFPPRISTLKIPQALLLHDAALPPQTPLKTKAGKPRKPRRWGHTFAAQAEELAGLMKRSVSVVEMRERVKWDEDLQESEVVEQRVRVADVGPETEHTELNEVGQAIALDWLDERI</sequence>
<organism evidence="1 2">
    <name type="scientific">Hirsutella minnesotensis 3608</name>
    <dbReference type="NCBI Taxonomy" id="1043627"/>
    <lineage>
        <taxon>Eukaryota</taxon>
        <taxon>Fungi</taxon>
        <taxon>Dikarya</taxon>
        <taxon>Ascomycota</taxon>
        <taxon>Pezizomycotina</taxon>
        <taxon>Sordariomycetes</taxon>
        <taxon>Hypocreomycetidae</taxon>
        <taxon>Hypocreales</taxon>
        <taxon>Ophiocordycipitaceae</taxon>
        <taxon>Hirsutella</taxon>
    </lineage>
</organism>
<dbReference type="EMBL" id="KQ030509">
    <property type="protein sequence ID" value="KJZ76965.1"/>
    <property type="molecule type" value="Genomic_DNA"/>
</dbReference>
<name>A0A0F7ZQB6_9HYPO</name>
<dbReference type="AlphaFoldDB" id="A0A0F7ZQB6"/>
<keyword evidence="2" id="KW-1185">Reference proteome</keyword>
<accession>A0A0F7ZQB6</accession>
<gene>
    <name evidence="1" type="ORF">HIM_03842</name>
</gene>
<dbReference type="OrthoDB" id="5396420at2759"/>
<evidence type="ECO:0008006" key="3">
    <source>
        <dbReference type="Google" id="ProtNLM"/>
    </source>
</evidence>
<evidence type="ECO:0000313" key="2">
    <source>
        <dbReference type="Proteomes" id="UP000054481"/>
    </source>
</evidence>
<reference evidence="1 2" key="1">
    <citation type="journal article" date="2014" name="Genome Biol. Evol.">
        <title>Comparative genomics and transcriptomics analyses reveal divergent lifestyle features of nematode endoparasitic fungus Hirsutella minnesotensis.</title>
        <authorList>
            <person name="Lai Y."/>
            <person name="Liu K."/>
            <person name="Zhang X."/>
            <person name="Zhang X."/>
            <person name="Li K."/>
            <person name="Wang N."/>
            <person name="Shu C."/>
            <person name="Wu Y."/>
            <person name="Wang C."/>
            <person name="Bushley K.E."/>
            <person name="Xiang M."/>
            <person name="Liu X."/>
        </authorList>
    </citation>
    <scope>NUCLEOTIDE SEQUENCE [LARGE SCALE GENOMIC DNA]</scope>
    <source>
        <strain evidence="1 2">3608</strain>
    </source>
</reference>
<dbReference type="SUPFAM" id="SSF53474">
    <property type="entry name" value="alpha/beta-Hydrolases"/>
    <property type="match status" value="1"/>
</dbReference>
<dbReference type="InterPro" id="IPR029058">
    <property type="entry name" value="AB_hydrolase_fold"/>
</dbReference>
<dbReference type="Proteomes" id="UP000054481">
    <property type="component" value="Unassembled WGS sequence"/>
</dbReference>
<protein>
    <recommendedName>
        <fullName evidence="3">Alpha/beta hydrolase fold-3 domain-containing protein</fullName>
    </recommendedName>
</protein>
<dbReference type="Gene3D" id="3.40.50.1820">
    <property type="entry name" value="alpha/beta hydrolase"/>
    <property type="match status" value="1"/>
</dbReference>
<evidence type="ECO:0000313" key="1">
    <source>
        <dbReference type="EMBL" id="KJZ76965.1"/>
    </source>
</evidence>
<proteinExistence type="predicted"/>